<dbReference type="SUPFAM" id="SSF48726">
    <property type="entry name" value="Immunoglobulin"/>
    <property type="match status" value="1"/>
</dbReference>
<dbReference type="SMART" id="SM00409">
    <property type="entry name" value="IG"/>
    <property type="match status" value="1"/>
</dbReference>
<dbReference type="InterPro" id="IPR003006">
    <property type="entry name" value="Ig/MHC_CS"/>
</dbReference>
<name>A0ABN7AW68_9HEMI</name>
<dbReference type="Gene3D" id="2.60.40.10">
    <property type="entry name" value="Immunoglobulins"/>
    <property type="match status" value="1"/>
</dbReference>
<dbReference type="InterPro" id="IPR037448">
    <property type="entry name" value="Zig-8"/>
</dbReference>
<dbReference type="InterPro" id="IPR003599">
    <property type="entry name" value="Ig_sub"/>
</dbReference>
<evidence type="ECO:0000259" key="1">
    <source>
        <dbReference type="PROSITE" id="PS50835"/>
    </source>
</evidence>
<dbReference type="PROSITE" id="PS00290">
    <property type="entry name" value="IG_MHC"/>
    <property type="match status" value="1"/>
</dbReference>
<dbReference type="InterPro" id="IPR003598">
    <property type="entry name" value="Ig_sub2"/>
</dbReference>
<accession>A0ABN7AW68</accession>
<dbReference type="InterPro" id="IPR036179">
    <property type="entry name" value="Ig-like_dom_sf"/>
</dbReference>
<proteinExistence type="predicted"/>
<evidence type="ECO:0000313" key="3">
    <source>
        <dbReference type="Proteomes" id="UP001307889"/>
    </source>
</evidence>
<evidence type="ECO:0000313" key="2">
    <source>
        <dbReference type="EMBL" id="BES96446.1"/>
    </source>
</evidence>
<keyword evidence="3" id="KW-1185">Reference proteome</keyword>
<organism evidence="2 3">
    <name type="scientific">Nesidiocoris tenuis</name>
    <dbReference type="NCBI Taxonomy" id="355587"/>
    <lineage>
        <taxon>Eukaryota</taxon>
        <taxon>Metazoa</taxon>
        <taxon>Ecdysozoa</taxon>
        <taxon>Arthropoda</taxon>
        <taxon>Hexapoda</taxon>
        <taxon>Insecta</taxon>
        <taxon>Pterygota</taxon>
        <taxon>Neoptera</taxon>
        <taxon>Paraneoptera</taxon>
        <taxon>Hemiptera</taxon>
        <taxon>Heteroptera</taxon>
        <taxon>Panheteroptera</taxon>
        <taxon>Cimicomorpha</taxon>
        <taxon>Miridae</taxon>
        <taxon>Dicyphina</taxon>
        <taxon>Nesidiocoris</taxon>
    </lineage>
</organism>
<reference evidence="2 3" key="1">
    <citation type="submission" date="2023-09" db="EMBL/GenBank/DDBJ databases">
        <title>Nesidiocoris tenuis whole genome shotgun sequence.</title>
        <authorList>
            <person name="Shibata T."/>
            <person name="Shimoda M."/>
            <person name="Kobayashi T."/>
            <person name="Uehara T."/>
        </authorList>
    </citation>
    <scope>NUCLEOTIDE SEQUENCE [LARGE SCALE GENOMIC DNA]</scope>
    <source>
        <strain evidence="2 3">Japan</strain>
    </source>
</reference>
<gene>
    <name evidence="2" type="ORF">NTJ_09257</name>
</gene>
<dbReference type="Pfam" id="PF13927">
    <property type="entry name" value="Ig_3"/>
    <property type="match status" value="1"/>
</dbReference>
<dbReference type="Proteomes" id="UP001307889">
    <property type="component" value="Chromosome 7"/>
</dbReference>
<dbReference type="InterPro" id="IPR007110">
    <property type="entry name" value="Ig-like_dom"/>
</dbReference>
<feature type="domain" description="Ig-like" evidence="1">
    <location>
        <begin position="141"/>
        <end position="250"/>
    </location>
</feature>
<dbReference type="PANTHER" id="PTHR23279">
    <property type="entry name" value="DEFECTIVE PROBOSCIS EXTENSION RESPONSE DPR -RELATED"/>
    <property type="match status" value="1"/>
</dbReference>
<sequence length="291" mass="32313">MDQRPDEDEIPLNFTTLWDILKPQGGRPFFHDLNSHWSFNDTIDISKYEEFDHQKFENWFSGSRESLEDLLTKLREQNSREASTAPPEDLPAFDTNLVTNTTAQLGATAYLHCRVRNLNNRAVATGKGTLSHFFNLSVLAPTAYILGTGEYHIGQGSTISLVCIIENSIVPPQLVTWHHNDKIIYYKDATASKEVSSAAPEDENGRRAHIVTDTDASDKTHSRLLITDATTADSGNYTCQASHTEPDSVYVFVSSVGDNIAAIQRQDASAAIKPSVALLVLLLKAVEIIHW</sequence>
<dbReference type="EMBL" id="AP028915">
    <property type="protein sequence ID" value="BES96446.1"/>
    <property type="molecule type" value="Genomic_DNA"/>
</dbReference>
<protein>
    <submittedName>
        <fullName evidence="2">Immunoglobulin V-set domain</fullName>
    </submittedName>
</protein>
<dbReference type="PANTHER" id="PTHR23279:SF45">
    <property type="entry name" value="DEFECTIVE PROBOSCIS EXTENSION RESPONSE 12, ISOFORM C"/>
    <property type="match status" value="1"/>
</dbReference>
<dbReference type="PROSITE" id="PS50835">
    <property type="entry name" value="IG_LIKE"/>
    <property type="match status" value="1"/>
</dbReference>
<dbReference type="InterPro" id="IPR013783">
    <property type="entry name" value="Ig-like_fold"/>
</dbReference>
<dbReference type="SMART" id="SM00408">
    <property type="entry name" value="IGc2"/>
    <property type="match status" value="1"/>
</dbReference>